<name>A0A2P6NCF3_9EUKA</name>
<dbReference type="Proteomes" id="UP000241769">
    <property type="component" value="Unassembled WGS sequence"/>
</dbReference>
<sequence>MRCASTRLDSLSVRDSTPPGSLTFTRRSASIFSLVKTFYSLESVADVTLSKRKCGITRSNR</sequence>
<reference evidence="1 2" key="1">
    <citation type="journal article" date="2018" name="Genome Biol. Evol.">
        <title>Multiple Roots of Fruiting Body Formation in Amoebozoa.</title>
        <authorList>
            <person name="Hillmann F."/>
            <person name="Forbes G."/>
            <person name="Novohradska S."/>
            <person name="Ferling I."/>
            <person name="Riege K."/>
            <person name="Groth M."/>
            <person name="Westermann M."/>
            <person name="Marz M."/>
            <person name="Spaller T."/>
            <person name="Winckler T."/>
            <person name="Schaap P."/>
            <person name="Glockner G."/>
        </authorList>
    </citation>
    <scope>NUCLEOTIDE SEQUENCE [LARGE SCALE GENOMIC DNA]</scope>
    <source>
        <strain evidence="1 2">Jena</strain>
    </source>
</reference>
<dbReference type="EMBL" id="MDYQ01000121">
    <property type="protein sequence ID" value="PRP81629.1"/>
    <property type="molecule type" value="Genomic_DNA"/>
</dbReference>
<dbReference type="AlphaFoldDB" id="A0A2P6NCF3"/>
<evidence type="ECO:0000313" key="1">
    <source>
        <dbReference type="EMBL" id="PRP81629.1"/>
    </source>
</evidence>
<protein>
    <submittedName>
        <fullName evidence="1">Uncharacterized protein</fullName>
    </submittedName>
</protein>
<organism evidence="1 2">
    <name type="scientific">Planoprotostelium fungivorum</name>
    <dbReference type="NCBI Taxonomy" id="1890364"/>
    <lineage>
        <taxon>Eukaryota</taxon>
        <taxon>Amoebozoa</taxon>
        <taxon>Evosea</taxon>
        <taxon>Variosea</taxon>
        <taxon>Cavosteliida</taxon>
        <taxon>Cavosteliaceae</taxon>
        <taxon>Planoprotostelium</taxon>
    </lineage>
</organism>
<dbReference type="InParanoid" id="A0A2P6NCF3"/>
<proteinExistence type="predicted"/>
<accession>A0A2P6NCF3</accession>
<comment type="caution">
    <text evidence="1">The sequence shown here is derived from an EMBL/GenBank/DDBJ whole genome shotgun (WGS) entry which is preliminary data.</text>
</comment>
<evidence type="ECO:0000313" key="2">
    <source>
        <dbReference type="Proteomes" id="UP000241769"/>
    </source>
</evidence>
<keyword evidence="2" id="KW-1185">Reference proteome</keyword>
<gene>
    <name evidence="1" type="ORF">PROFUN_01136</name>
</gene>